<organism evidence="1 2">
    <name type="scientific">Marinococcus halophilus</name>
    <dbReference type="NCBI Taxonomy" id="1371"/>
    <lineage>
        <taxon>Bacteria</taxon>
        <taxon>Bacillati</taxon>
        <taxon>Bacillota</taxon>
        <taxon>Bacilli</taxon>
        <taxon>Bacillales</taxon>
        <taxon>Bacillaceae</taxon>
        <taxon>Marinococcus</taxon>
    </lineage>
</organism>
<protein>
    <submittedName>
        <fullName evidence="1">Uncharacterized protein</fullName>
    </submittedName>
</protein>
<dbReference type="Proteomes" id="UP000321051">
    <property type="component" value="Unassembled WGS sequence"/>
</dbReference>
<proteinExistence type="predicted"/>
<accession>A0A510Y4Y2</accession>
<gene>
    <name evidence="1" type="ORF">MHA01_12990</name>
</gene>
<evidence type="ECO:0000313" key="2">
    <source>
        <dbReference type="Proteomes" id="UP000321051"/>
    </source>
</evidence>
<dbReference type="EMBL" id="BJUN01000006">
    <property type="protein sequence ID" value="GEK58394.1"/>
    <property type="molecule type" value="Genomic_DNA"/>
</dbReference>
<sequence length="62" mass="7133">MKKLKRKHREKRLENERNIEEQPAPAAFYVEVVGNRWKSSVEIGKMAGTSLVFTESGLHTYG</sequence>
<reference evidence="1 2" key="1">
    <citation type="submission" date="2019-07" db="EMBL/GenBank/DDBJ databases">
        <title>Whole genome shotgun sequence of Marinococcus halophilus NBRC 102359.</title>
        <authorList>
            <person name="Hosoyama A."/>
            <person name="Uohara A."/>
            <person name="Ohji S."/>
            <person name="Ichikawa N."/>
        </authorList>
    </citation>
    <scope>NUCLEOTIDE SEQUENCE [LARGE SCALE GENOMIC DNA]</scope>
    <source>
        <strain evidence="1 2">NBRC 102359</strain>
    </source>
</reference>
<dbReference type="AlphaFoldDB" id="A0A510Y4Y2"/>
<comment type="caution">
    <text evidence="1">The sequence shown here is derived from an EMBL/GenBank/DDBJ whole genome shotgun (WGS) entry which is preliminary data.</text>
</comment>
<evidence type="ECO:0000313" key="1">
    <source>
        <dbReference type="EMBL" id="GEK58394.1"/>
    </source>
</evidence>
<keyword evidence="2" id="KW-1185">Reference proteome</keyword>
<dbReference type="RefSeq" id="WP_094908191.1">
    <property type="nucleotide sequence ID" value="NZ_BJUN01000006.1"/>
</dbReference>
<name>A0A510Y4Y2_MARHA</name>